<dbReference type="EMBL" id="CM047945">
    <property type="protein sequence ID" value="KAI9898426.1"/>
    <property type="molecule type" value="Genomic_DNA"/>
</dbReference>
<organism evidence="1 2">
    <name type="scientific">Trichothecium roseum</name>
    <dbReference type="NCBI Taxonomy" id="47278"/>
    <lineage>
        <taxon>Eukaryota</taxon>
        <taxon>Fungi</taxon>
        <taxon>Dikarya</taxon>
        <taxon>Ascomycota</taxon>
        <taxon>Pezizomycotina</taxon>
        <taxon>Sordariomycetes</taxon>
        <taxon>Hypocreomycetidae</taxon>
        <taxon>Hypocreales</taxon>
        <taxon>Hypocreales incertae sedis</taxon>
        <taxon>Trichothecium</taxon>
    </lineage>
</organism>
<dbReference type="Proteomes" id="UP001163324">
    <property type="component" value="Chromosome 6"/>
</dbReference>
<evidence type="ECO:0000313" key="2">
    <source>
        <dbReference type="Proteomes" id="UP001163324"/>
    </source>
</evidence>
<sequence length="510" mass="54917">MAPSSSSSPRPPSPSASQPGHLPSNTIQPRHRRLVSTASASATTNGHRVNEPASSTTFPFTFIRPYEPKQSSTSLAPSTAQGKAIPVDDSTAENRTSALRELNHTYPSRHRYERSTGAQSSTYSEPVIVRSYYAPGHSRPTTSRGSVVIHGGAGAASTAGSSASRRSVIPFTATVTPAGSGMLSRMARARDRKRTEAAEEAKLPPVEAFTFKSFMANMDMQDGSADDINADLDRIAEICARSRYSLSNQYEVHYQPHGSGATFLGPGTNQEHNGPTLQIITSDDERTIRRQRRRRTGPRRNSRAIGTLETIISSSRSSEEDRSKKRSAAELADEVRGRAMTKESGKSTPSTSPQSPSDKADPQEEQQVPTTRPTPIRRKSLALIDNSKQEAPAGQSTTPHGSSTGLIGEPSLPQASTSQLEIRTGPEVPNKERKNNKPRVVPTPAPPELPMARGCLSSMDQNVSGTGLFSAIAGWMPWRSVDAERRSGRAEGSLRQLLRAADVKGKGTET</sequence>
<keyword evidence="2" id="KW-1185">Reference proteome</keyword>
<accession>A0ACC0UXK1</accession>
<evidence type="ECO:0000313" key="1">
    <source>
        <dbReference type="EMBL" id="KAI9898426.1"/>
    </source>
</evidence>
<proteinExistence type="predicted"/>
<gene>
    <name evidence="1" type="ORF">N3K66_006786</name>
</gene>
<protein>
    <submittedName>
        <fullName evidence="1">Uncharacterized protein</fullName>
    </submittedName>
</protein>
<name>A0ACC0UXK1_9HYPO</name>
<reference evidence="1" key="1">
    <citation type="submission" date="2022-10" db="EMBL/GenBank/DDBJ databases">
        <title>Complete Genome of Trichothecium roseum strain YXFP-22015, a Plant Pathogen Isolated from Citrus.</title>
        <authorList>
            <person name="Wang Y."/>
            <person name="Zhu L."/>
        </authorList>
    </citation>
    <scope>NUCLEOTIDE SEQUENCE</scope>
    <source>
        <strain evidence="1">YXFP-22015</strain>
    </source>
</reference>
<comment type="caution">
    <text evidence="1">The sequence shown here is derived from an EMBL/GenBank/DDBJ whole genome shotgun (WGS) entry which is preliminary data.</text>
</comment>